<evidence type="ECO:0000259" key="3">
    <source>
        <dbReference type="Pfam" id="PF02719"/>
    </source>
</evidence>
<keyword evidence="2" id="KW-1133">Transmembrane helix</keyword>
<comment type="caution">
    <text evidence="4">The sequence shown here is derived from an EMBL/GenBank/DDBJ whole genome shotgun (WGS) entry which is preliminary data.</text>
</comment>
<dbReference type="CDD" id="cd05237">
    <property type="entry name" value="UDP_invert_4-6DH_SDR_e"/>
    <property type="match status" value="1"/>
</dbReference>
<evidence type="ECO:0000256" key="2">
    <source>
        <dbReference type="SAM" id="Phobius"/>
    </source>
</evidence>
<dbReference type="Gene3D" id="3.40.50.720">
    <property type="entry name" value="NAD(P)-binding Rossmann-like Domain"/>
    <property type="match status" value="2"/>
</dbReference>
<dbReference type="Pfam" id="PF13727">
    <property type="entry name" value="CoA_binding_3"/>
    <property type="match status" value="1"/>
</dbReference>
<dbReference type="EMBL" id="JAAGSC010000039">
    <property type="protein sequence ID" value="NDY95409.1"/>
    <property type="molecule type" value="Genomic_DNA"/>
</dbReference>
<dbReference type="Pfam" id="PF02719">
    <property type="entry name" value="Polysacc_synt_2"/>
    <property type="match status" value="1"/>
</dbReference>
<accession>A0A845VDS3</accession>
<keyword evidence="5" id="KW-1185">Reference proteome</keyword>
<feature type="transmembrane region" description="Helical" evidence="2">
    <location>
        <begin position="111"/>
        <end position="134"/>
    </location>
</feature>
<reference evidence="4 5" key="1">
    <citation type="submission" date="2020-02" db="EMBL/GenBank/DDBJ databases">
        <authorList>
            <person name="Zhang X.-Y."/>
        </authorList>
    </citation>
    <scope>NUCLEOTIDE SEQUENCE [LARGE SCALE GENOMIC DNA]</scope>
    <source>
        <strain evidence="4 5">C33</strain>
    </source>
</reference>
<dbReference type="PANTHER" id="PTHR43318">
    <property type="entry name" value="UDP-N-ACETYLGLUCOSAMINE 4,6-DEHYDRATASE"/>
    <property type="match status" value="1"/>
</dbReference>
<dbReference type="InterPro" id="IPR051203">
    <property type="entry name" value="Polysaccharide_Synthase-Rel"/>
</dbReference>
<name>A0A845VDS3_9GAMM</name>
<proteinExistence type="inferred from homology"/>
<dbReference type="InterPro" id="IPR036291">
    <property type="entry name" value="NAD(P)-bd_dom_sf"/>
</dbReference>
<evidence type="ECO:0000313" key="5">
    <source>
        <dbReference type="Proteomes" id="UP000484885"/>
    </source>
</evidence>
<keyword evidence="2" id="KW-0812">Transmembrane</keyword>
<feature type="transmembrane region" description="Helical" evidence="2">
    <location>
        <begin position="86"/>
        <end position="105"/>
    </location>
</feature>
<feature type="transmembrane region" description="Helical" evidence="2">
    <location>
        <begin position="12"/>
        <end position="33"/>
    </location>
</feature>
<feature type="domain" description="Polysaccharide biosynthesis protein CapD-like" evidence="3">
    <location>
        <begin position="291"/>
        <end position="573"/>
    </location>
</feature>
<sequence length="633" mass="69852">MTGKVGKRKSVFNLRALVVAHDLLMISAAWVLARTATGWLVDAGGPPWQQIALEVNLILILQGFLQWRAGLYRGVWRFASLPDLGNLMRAAVLGAASGALVLLVLSAPVELMVLMVWVFPVLLALLLGLPRLFYRIFKDMRSEVRERRVTRRTVILGAGQSGRLLLKELKRRGGYDVVGFLDDSARLRQTQIDGVPVLGRISRLPRTVREAMIDQVVIAIPSASNQQMQRIVQICEQADVDFKTLPTLKELGASITRFDDLKPVAIDDLLGRDPVSLDWDAIRAGLTGKRVLVTGGGGSIGAELCRQIARLDPAGLVVLDNSEYNLYRVDYRLRSEFRDLVIESVLGDVCDPATIDTVMQRSRPEVVFHAAAYKHLPMLQTQVREAFRNNVVGTRRVADAADRYGVDIFVLISTDKAVNPANVMGATKRVAELYCQQVNRGSETRFITVRFGNVLNSTGSVVPLFNEQIRNGGPVTVTHPEITRYFMTIAEAGQLILQAGVLGRGGEVFVLDMGEPVRISYLAEQLIRLAGKEPGRDIEIVYTGLRPGEKLFEELFHEHESYAKTGHEKIFLTQASNENLDGLVQEVAAGERAVQQYDTAQLRSILLELVPEIGRVPPRSVKVVPLTGRSGAA</sequence>
<comment type="similarity">
    <text evidence="1">Belongs to the polysaccharide synthase family.</text>
</comment>
<dbReference type="RefSeq" id="WP_164210796.1">
    <property type="nucleotide sequence ID" value="NZ_JAAGSC010000039.1"/>
</dbReference>
<evidence type="ECO:0000256" key="1">
    <source>
        <dbReference type="ARBA" id="ARBA00007430"/>
    </source>
</evidence>
<evidence type="ECO:0000313" key="4">
    <source>
        <dbReference type="EMBL" id="NDY95409.1"/>
    </source>
</evidence>
<gene>
    <name evidence="4" type="ORF">G3I74_06690</name>
</gene>
<dbReference type="Proteomes" id="UP000484885">
    <property type="component" value="Unassembled WGS sequence"/>
</dbReference>
<dbReference type="AlphaFoldDB" id="A0A845VDS3"/>
<keyword evidence="2" id="KW-0472">Membrane</keyword>
<dbReference type="PANTHER" id="PTHR43318:SF1">
    <property type="entry name" value="POLYSACCHARIDE BIOSYNTHESIS PROTEIN EPSC-RELATED"/>
    <property type="match status" value="1"/>
</dbReference>
<dbReference type="SUPFAM" id="SSF51735">
    <property type="entry name" value="NAD(P)-binding Rossmann-fold domains"/>
    <property type="match status" value="2"/>
</dbReference>
<dbReference type="InterPro" id="IPR003869">
    <property type="entry name" value="Polysac_CapD-like"/>
</dbReference>
<protein>
    <submittedName>
        <fullName evidence="4">Polysaccharide biosynthesis protein</fullName>
    </submittedName>
</protein>
<organism evidence="4 5">
    <name type="scientific">Wenzhouxiangella limi</name>
    <dbReference type="NCBI Taxonomy" id="2707351"/>
    <lineage>
        <taxon>Bacteria</taxon>
        <taxon>Pseudomonadati</taxon>
        <taxon>Pseudomonadota</taxon>
        <taxon>Gammaproteobacteria</taxon>
        <taxon>Chromatiales</taxon>
        <taxon>Wenzhouxiangellaceae</taxon>
        <taxon>Wenzhouxiangella</taxon>
    </lineage>
</organism>